<keyword evidence="11" id="KW-1185">Reference proteome</keyword>
<dbReference type="EMBL" id="FOUY01000003">
    <property type="protein sequence ID" value="SFM81156.1"/>
    <property type="molecule type" value="Genomic_DNA"/>
</dbReference>
<dbReference type="PANTHER" id="PTHR30136:SF24">
    <property type="entry name" value="HTH-TYPE TRANSCRIPTIONAL REPRESSOR ALLR"/>
    <property type="match status" value="1"/>
</dbReference>
<evidence type="ECO:0000256" key="6">
    <source>
        <dbReference type="ARBA" id="ARBA00070406"/>
    </source>
</evidence>
<evidence type="ECO:0000256" key="1">
    <source>
        <dbReference type="ARBA" id="ARBA00022798"/>
    </source>
</evidence>
<dbReference type="GO" id="GO:0003700">
    <property type="term" value="F:DNA-binding transcription factor activity"/>
    <property type="evidence" value="ECO:0007669"/>
    <property type="project" value="TreeGrafter"/>
</dbReference>
<feature type="domain" description="HTH iclR-type" evidence="8">
    <location>
        <begin position="11"/>
        <end position="72"/>
    </location>
</feature>
<dbReference type="FunFam" id="1.10.10.10:FF:000056">
    <property type="entry name" value="IclR family transcriptional regulator"/>
    <property type="match status" value="1"/>
</dbReference>
<evidence type="ECO:0000256" key="4">
    <source>
        <dbReference type="ARBA" id="ARBA00023163"/>
    </source>
</evidence>
<feature type="compositionally biased region" description="Basic and acidic residues" evidence="7">
    <location>
        <begin position="235"/>
        <end position="249"/>
    </location>
</feature>
<dbReference type="PANTHER" id="PTHR30136">
    <property type="entry name" value="HELIX-TURN-HELIX TRANSCRIPTIONAL REGULATOR, ICLR FAMILY"/>
    <property type="match status" value="1"/>
</dbReference>
<dbReference type="Proteomes" id="UP000199614">
    <property type="component" value="Unassembled WGS sequence"/>
</dbReference>
<feature type="region of interest" description="Disordered" evidence="7">
    <location>
        <begin position="235"/>
        <end position="260"/>
    </location>
</feature>
<dbReference type="CDD" id="cd00090">
    <property type="entry name" value="HTH_ARSR"/>
    <property type="match status" value="1"/>
</dbReference>
<evidence type="ECO:0000256" key="3">
    <source>
        <dbReference type="ARBA" id="ARBA00023125"/>
    </source>
</evidence>
<dbReference type="OrthoDB" id="8479143at2"/>
<dbReference type="InterPro" id="IPR036390">
    <property type="entry name" value="WH_DNA-bd_sf"/>
</dbReference>
<dbReference type="PROSITE" id="PS51077">
    <property type="entry name" value="HTH_ICLR"/>
    <property type="match status" value="1"/>
</dbReference>
<dbReference type="GO" id="GO:0006071">
    <property type="term" value="P:glycerol metabolic process"/>
    <property type="evidence" value="ECO:0007669"/>
    <property type="project" value="UniProtKB-KW"/>
</dbReference>
<protein>
    <recommendedName>
        <fullName evidence="6">Glycerol operon regulatory protein</fullName>
    </recommendedName>
</protein>
<dbReference type="STRING" id="260086.SAMN05216207_100350"/>
<evidence type="ECO:0000259" key="8">
    <source>
        <dbReference type="PROSITE" id="PS51077"/>
    </source>
</evidence>
<dbReference type="Pfam" id="PF09339">
    <property type="entry name" value="HTH_IclR"/>
    <property type="match status" value="1"/>
</dbReference>
<dbReference type="AlphaFoldDB" id="A0A1I4TWI6"/>
<organism evidence="10 11">
    <name type="scientific">Pseudonocardia ammonioxydans</name>
    <dbReference type="NCBI Taxonomy" id="260086"/>
    <lineage>
        <taxon>Bacteria</taxon>
        <taxon>Bacillati</taxon>
        <taxon>Actinomycetota</taxon>
        <taxon>Actinomycetes</taxon>
        <taxon>Pseudonocardiales</taxon>
        <taxon>Pseudonocardiaceae</taxon>
        <taxon>Pseudonocardia</taxon>
    </lineage>
</organism>
<evidence type="ECO:0000313" key="10">
    <source>
        <dbReference type="EMBL" id="SFM81156.1"/>
    </source>
</evidence>
<evidence type="ECO:0000256" key="7">
    <source>
        <dbReference type="SAM" id="MobiDB-lite"/>
    </source>
</evidence>
<evidence type="ECO:0000256" key="2">
    <source>
        <dbReference type="ARBA" id="ARBA00023015"/>
    </source>
</evidence>
<name>A0A1I4TWI6_PSUAM</name>
<evidence type="ECO:0000256" key="5">
    <source>
        <dbReference type="ARBA" id="ARBA00058938"/>
    </source>
</evidence>
<proteinExistence type="predicted"/>
<dbReference type="SMART" id="SM00346">
    <property type="entry name" value="HTH_ICLR"/>
    <property type="match status" value="1"/>
</dbReference>
<sequence>MTSARPSGGDVASVTRALAVLECFEESEELGVTEVAHRIGTAKSTAARLLATLRRAGLVEQEAESGRYVLGLRLYEWGQLTAERQALRAVARPILRDLSAEVGLTVALVFPTERGVVHVDRAEPRGAVDFWTRRGSTFSHHGAGGIVIAASRHDQPHRGTGRGGDDLATRIARARDDGYALEFGQVINGTASLATPVRRLLTTEAAVALIGPEQSFRSRPTVGRLAALGRHAARALETRGHGQRAEREGGAGGPAPHELR</sequence>
<dbReference type="GO" id="GO:0045892">
    <property type="term" value="P:negative regulation of DNA-templated transcription"/>
    <property type="evidence" value="ECO:0007669"/>
    <property type="project" value="TreeGrafter"/>
</dbReference>
<dbReference type="SUPFAM" id="SSF55781">
    <property type="entry name" value="GAF domain-like"/>
    <property type="match status" value="1"/>
</dbReference>
<dbReference type="InterPro" id="IPR005471">
    <property type="entry name" value="Tscrpt_reg_IclR_N"/>
</dbReference>
<dbReference type="Pfam" id="PF01614">
    <property type="entry name" value="IclR_C"/>
    <property type="match status" value="1"/>
</dbReference>
<keyword evidence="1" id="KW-0319">Glycerol metabolism</keyword>
<dbReference type="PROSITE" id="PS51078">
    <property type="entry name" value="ICLR_ED"/>
    <property type="match status" value="1"/>
</dbReference>
<dbReference type="GO" id="GO:0003677">
    <property type="term" value="F:DNA binding"/>
    <property type="evidence" value="ECO:0007669"/>
    <property type="project" value="UniProtKB-KW"/>
</dbReference>
<feature type="domain" description="IclR-ED" evidence="9">
    <location>
        <begin position="73"/>
        <end position="242"/>
    </location>
</feature>
<accession>A0A1I4TWI6</accession>
<gene>
    <name evidence="10" type="ORF">SAMN05216207_100350</name>
</gene>
<dbReference type="SUPFAM" id="SSF46785">
    <property type="entry name" value="Winged helix' DNA-binding domain"/>
    <property type="match status" value="1"/>
</dbReference>
<comment type="function">
    <text evidence="5">May be an activator protein for the gylABX operon.</text>
</comment>
<evidence type="ECO:0000259" key="9">
    <source>
        <dbReference type="PROSITE" id="PS51078"/>
    </source>
</evidence>
<dbReference type="InterPro" id="IPR029016">
    <property type="entry name" value="GAF-like_dom_sf"/>
</dbReference>
<keyword evidence="2" id="KW-0805">Transcription regulation</keyword>
<dbReference type="Gene3D" id="3.30.450.40">
    <property type="match status" value="1"/>
</dbReference>
<keyword evidence="4" id="KW-0804">Transcription</keyword>
<dbReference type="RefSeq" id="WP_093337683.1">
    <property type="nucleotide sequence ID" value="NZ_FOUY01000003.1"/>
</dbReference>
<reference evidence="10 11" key="1">
    <citation type="submission" date="2016-10" db="EMBL/GenBank/DDBJ databases">
        <authorList>
            <person name="de Groot N.N."/>
        </authorList>
    </citation>
    <scope>NUCLEOTIDE SEQUENCE [LARGE SCALE GENOMIC DNA]</scope>
    <source>
        <strain evidence="10 11">CGMCC 4.1877</strain>
    </source>
</reference>
<evidence type="ECO:0000313" key="11">
    <source>
        <dbReference type="Proteomes" id="UP000199614"/>
    </source>
</evidence>
<dbReference type="Gene3D" id="1.10.10.10">
    <property type="entry name" value="Winged helix-like DNA-binding domain superfamily/Winged helix DNA-binding domain"/>
    <property type="match status" value="1"/>
</dbReference>
<keyword evidence="3" id="KW-0238">DNA-binding</keyword>
<dbReference type="InterPro" id="IPR036388">
    <property type="entry name" value="WH-like_DNA-bd_sf"/>
</dbReference>
<dbReference type="InterPro" id="IPR050707">
    <property type="entry name" value="HTH_MetabolicPath_Reg"/>
</dbReference>
<dbReference type="InterPro" id="IPR014757">
    <property type="entry name" value="Tscrpt_reg_IclR_C"/>
</dbReference>
<dbReference type="InterPro" id="IPR011991">
    <property type="entry name" value="ArsR-like_HTH"/>
</dbReference>